<dbReference type="AlphaFoldDB" id="A0A8S4BYS6"/>
<dbReference type="Gene3D" id="1.10.1170.10">
    <property type="entry name" value="Inhibitor Of Apoptosis Protein (2mihbC-IAP-1), Chain A"/>
    <property type="match status" value="1"/>
</dbReference>
<dbReference type="Proteomes" id="UP000677803">
    <property type="component" value="Unassembled WGS sequence"/>
</dbReference>
<sequence>MAAAASPGSGSSTSSDWIVLRDGCLRCDEEGLRSLSYHPALNAILAVTSRGSIKVIDGTSGAILQASALHAKPGGRVRCQYFPLVDKVLFVDDYAVGCRKDLNGILLLDTALQPPVAKPEDMVQLELPVTEWATVTFHLPHHVLKLVAGAIVNELKKINQNIAALSVASSIMDRLSYLLSSARPELGVGPGRSVDRSLMYSEANRRETFTSWPHAGYRWAQPDPMAQAGFYHQVGSV</sequence>
<reference evidence="1" key="1">
    <citation type="submission" date="2021-05" db="EMBL/GenBank/DDBJ databases">
        <authorList>
            <person name="Tigano A."/>
        </authorList>
    </citation>
    <scope>NUCLEOTIDE SEQUENCE</scope>
</reference>
<evidence type="ECO:0000313" key="1">
    <source>
        <dbReference type="EMBL" id="CAG6018165.1"/>
    </source>
</evidence>
<evidence type="ECO:0000313" key="2">
    <source>
        <dbReference type="Proteomes" id="UP000677803"/>
    </source>
</evidence>
<accession>A0A8S4BYS6</accession>
<gene>
    <name evidence="1" type="ORF">MMEN_LOCUS21007</name>
</gene>
<protein>
    <submittedName>
        <fullName evidence="1">(Atlantic silverside) hypothetical protein</fullName>
    </submittedName>
</protein>
<comment type="caution">
    <text evidence="1">The sequence shown here is derived from an EMBL/GenBank/DDBJ whole genome shotgun (WGS) entry which is preliminary data.</text>
</comment>
<name>A0A8S4BYS6_9TELE</name>
<dbReference type="OrthoDB" id="5982403at2759"/>
<proteinExistence type="predicted"/>
<keyword evidence="2" id="KW-1185">Reference proteome</keyword>
<dbReference type="SUPFAM" id="SSF57924">
    <property type="entry name" value="Inhibitor of apoptosis (IAP) repeat"/>
    <property type="match status" value="1"/>
</dbReference>
<organism evidence="1 2">
    <name type="scientific">Menidia menidia</name>
    <name type="common">Atlantic silverside</name>
    <dbReference type="NCBI Taxonomy" id="238744"/>
    <lineage>
        <taxon>Eukaryota</taxon>
        <taxon>Metazoa</taxon>
        <taxon>Chordata</taxon>
        <taxon>Craniata</taxon>
        <taxon>Vertebrata</taxon>
        <taxon>Euteleostomi</taxon>
        <taxon>Actinopterygii</taxon>
        <taxon>Neopterygii</taxon>
        <taxon>Teleostei</taxon>
        <taxon>Neoteleostei</taxon>
        <taxon>Acanthomorphata</taxon>
        <taxon>Ovalentaria</taxon>
        <taxon>Atherinomorphae</taxon>
        <taxon>Atheriniformes</taxon>
        <taxon>Atherinopsidae</taxon>
        <taxon>Menidiinae</taxon>
        <taxon>Menidia</taxon>
    </lineage>
</organism>
<dbReference type="EMBL" id="CAJRST010039999">
    <property type="protein sequence ID" value="CAG6018165.1"/>
    <property type="molecule type" value="Genomic_DNA"/>
</dbReference>